<keyword evidence="8" id="KW-0732">Signal</keyword>
<dbReference type="OrthoDB" id="361613at2"/>
<dbReference type="Pfam" id="PF04347">
    <property type="entry name" value="FliO"/>
    <property type="match status" value="1"/>
</dbReference>
<dbReference type="InterPro" id="IPR022781">
    <property type="entry name" value="Flagellar_biosynth_FliO"/>
</dbReference>
<organism evidence="9 11">
    <name type="scientific">Treponema socranskii subsp. socranskii VPI DR56BR1116 = ATCC 35536</name>
    <dbReference type="NCBI Taxonomy" id="1125725"/>
    <lineage>
        <taxon>Bacteria</taxon>
        <taxon>Pseudomonadati</taxon>
        <taxon>Spirochaetota</taxon>
        <taxon>Spirochaetia</taxon>
        <taxon>Spirochaetales</taxon>
        <taxon>Treponemataceae</taxon>
        <taxon>Treponema</taxon>
    </lineage>
</organism>
<evidence type="ECO:0000313" key="9">
    <source>
        <dbReference type="EMBL" id="ERF60004.1"/>
    </source>
</evidence>
<feature type="chain" id="PRO_5004610360" evidence="8">
    <location>
        <begin position="26"/>
        <end position="212"/>
    </location>
</feature>
<keyword evidence="2" id="KW-1003">Cell membrane</keyword>
<evidence type="ECO:0000256" key="7">
    <source>
        <dbReference type="SAM" id="Phobius"/>
    </source>
</evidence>
<evidence type="ECO:0000256" key="5">
    <source>
        <dbReference type="ARBA" id="ARBA00023136"/>
    </source>
</evidence>
<keyword evidence="12" id="KW-1185">Reference proteome</keyword>
<dbReference type="EMBL" id="AUZJ01000050">
    <property type="protein sequence ID" value="ERF60004.1"/>
    <property type="molecule type" value="Genomic_DNA"/>
</dbReference>
<comment type="caution">
    <text evidence="9">The sequence shown here is derived from an EMBL/GenBank/DDBJ whole genome shotgun (WGS) entry which is preliminary data.</text>
</comment>
<evidence type="ECO:0000313" key="11">
    <source>
        <dbReference type="Proteomes" id="UP000016412"/>
    </source>
</evidence>
<keyword evidence="9" id="KW-0969">Cilium</keyword>
<dbReference type="Proteomes" id="UP000016646">
    <property type="component" value="Unassembled WGS sequence"/>
</dbReference>
<evidence type="ECO:0000256" key="4">
    <source>
        <dbReference type="ARBA" id="ARBA00022989"/>
    </source>
</evidence>
<protein>
    <submittedName>
        <fullName evidence="9">Flagellar biosynthesis protein FliO</fullName>
    </submittedName>
</protein>
<dbReference type="GO" id="GO:0016020">
    <property type="term" value="C:membrane"/>
    <property type="evidence" value="ECO:0007669"/>
    <property type="project" value="InterPro"/>
</dbReference>
<dbReference type="eggNOG" id="COG3190">
    <property type="taxonomic scope" value="Bacteria"/>
</dbReference>
<keyword evidence="3 7" id="KW-0812">Transmembrane</keyword>
<keyword evidence="5 7" id="KW-0472">Membrane</keyword>
<evidence type="ECO:0000256" key="1">
    <source>
        <dbReference type="ARBA" id="ARBA00004236"/>
    </source>
</evidence>
<dbReference type="Proteomes" id="UP000016412">
    <property type="component" value="Unassembled WGS sequence"/>
</dbReference>
<proteinExistence type="predicted"/>
<evidence type="ECO:0000256" key="2">
    <source>
        <dbReference type="ARBA" id="ARBA00022475"/>
    </source>
</evidence>
<dbReference type="AlphaFoldDB" id="U1GTQ1"/>
<feature type="transmembrane region" description="Helical" evidence="7">
    <location>
        <begin position="67"/>
        <end position="90"/>
    </location>
</feature>
<dbReference type="STRING" id="1125725.HMPREF1325_1176"/>
<evidence type="ECO:0000256" key="3">
    <source>
        <dbReference type="ARBA" id="ARBA00022692"/>
    </source>
</evidence>
<keyword evidence="9" id="KW-0282">Flagellum</keyword>
<reference evidence="11 12" key="1">
    <citation type="submission" date="2013-08" db="EMBL/GenBank/DDBJ databases">
        <authorList>
            <person name="Durkin A.S."/>
            <person name="Haft D.R."/>
            <person name="McCorrison J."/>
            <person name="Torralba M."/>
            <person name="Gillis M."/>
            <person name="Haft D.H."/>
            <person name="Methe B."/>
            <person name="Sutton G."/>
            <person name="Nelson K.E."/>
        </authorList>
    </citation>
    <scope>NUCLEOTIDE SEQUENCE [LARGE SCALE GENOMIC DNA]</scope>
    <source>
        <strain evidence="10 12">ATCC 35536</strain>
        <strain evidence="9 11">VPI DR56BR1116</strain>
    </source>
</reference>
<dbReference type="PATRIC" id="fig|1125725.3.peg.2019"/>
<keyword evidence="9" id="KW-0966">Cell projection</keyword>
<name>U1GTQ1_TRESO</name>
<comment type="subcellular location">
    <subcellularLocation>
        <location evidence="1">Cell membrane</location>
    </subcellularLocation>
</comment>
<dbReference type="EMBL" id="AVQI01000056">
    <property type="protein sequence ID" value="ERK01530.1"/>
    <property type="molecule type" value="Genomic_DNA"/>
</dbReference>
<dbReference type="GO" id="GO:0044781">
    <property type="term" value="P:bacterial-type flagellum organization"/>
    <property type="evidence" value="ECO:0007669"/>
    <property type="project" value="InterPro"/>
</dbReference>
<sequence>MQYSKLLKTAVFSFLLLAVSFPPYAQTQVTEDMRIERTETAAVDESSLPIADPALSPAATERPASTLWLFIRMILVLAVVVACVYAVVYLMKRSMNKDIGEGDQFLRVVSSVSIAPGKSVHVVSLLDDKAYLIGVTDNAVNLIGEVTDKETIHAMNLYADTRQNVRRPRNFGDILSIFMPQGTKKGESVFSGDGDKARDMLRMQRSRLDSEN</sequence>
<dbReference type="RefSeq" id="WP_021330969.1">
    <property type="nucleotide sequence ID" value="NZ_AUZJ01000050.1"/>
</dbReference>
<keyword evidence="4 7" id="KW-1133">Transmembrane helix</keyword>
<evidence type="ECO:0000313" key="10">
    <source>
        <dbReference type="EMBL" id="ERK01530.1"/>
    </source>
</evidence>
<evidence type="ECO:0000313" key="12">
    <source>
        <dbReference type="Proteomes" id="UP000016646"/>
    </source>
</evidence>
<gene>
    <name evidence="10" type="ORF">HMPREF0860_1378</name>
    <name evidence="9" type="ORF">HMPREF1325_1176</name>
</gene>
<evidence type="ECO:0000256" key="6">
    <source>
        <dbReference type="SAM" id="MobiDB-lite"/>
    </source>
</evidence>
<feature type="signal peptide" evidence="8">
    <location>
        <begin position="1"/>
        <end position="25"/>
    </location>
</feature>
<feature type="region of interest" description="Disordered" evidence="6">
    <location>
        <begin position="185"/>
        <end position="212"/>
    </location>
</feature>
<accession>U1GTQ1</accession>
<feature type="compositionally biased region" description="Basic and acidic residues" evidence="6">
    <location>
        <begin position="193"/>
        <end position="212"/>
    </location>
</feature>
<evidence type="ECO:0000256" key="8">
    <source>
        <dbReference type="SAM" id="SignalP"/>
    </source>
</evidence>